<dbReference type="Pfam" id="PF15636">
    <property type="entry name" value="Tox-GHH"/>
    <property type="match status" value="1"/>
</dbReference>
<name>A0A0C2VS89_9BACL</name>
<proteinExistence type="predicted"/>
<dbReference type="EMBL" id="JXRP01000006">
    <property type="protein sequence ID" value="KIL51792.1"/>
    <property type="molecule type" value="Genomic_DNA"/>
</dbReference>
<dbReference type="InterPro" id="IPR028916">
    <property type="entry name" value="Tox-GHH_dom"/>
</dbReference>
<evidence type="ECO:0000313" key="3">
    <source>
        <dbReference type="EMBL" id="KIL51792.1"/>
    </source>
</evidence>
<organism evidence="3 4">
    <name type="scientific">Jeotgalibacillus soli</name>
    <dbReference type="NCBI Taxonomy" id="889306"/>
    <lineage>
        <taxon>Bacteria</taxon>
        <taxon>Bacillati</taxon>
        <taxon>Bacillota</taxon>
        <taxon>Bacilli</taxon>
        <taxon>Bacillales</taxon>
        <taxon>Caryophanaceae</taxon>
        <taxon>Jeotgalibacillus</taxon>
    </lineage>
</organism>
<sequence>MMGTERAMIAKTGQGTRKWSGKRREEILKHGKTKGIVGHHVNNVKHHHQWAGLARNVRFETPKQHYRSHGVNWKK</sequence>
<feature type="region of interest" description="Disordered" evidence="1">
    <location>
        <begin position="1"/>
        <end position="22"/>
    </location>
</feature>
<feature type="domain" description="Tox-GHH" evidence="2">
    <location>
        <begin position="4"/>
        <end position="60"/>
    </location>
</feature>
<reference evidence="3 4" key="1">
    <citation type="submission" date="2015-01" db="EMBL/GenBank/DDBJ databases">
        <title>Genome sequencing of Jeotgalibacillus soli.</title>
        <authorList>
            <person name="Goh K.M."/>
            <person name="Chan K.-G."/>
            <person name="Yaakop A.S."/>
            <person name="Ee R."/>
            <person name="Gan H.M."/>
            <person name="Chan C.S."/>
        </authorList>
    </citation>
    <scope>NUCLEOTIDE SEQUENCE [LARGE SCALE GENOMIC DNA]</scope>
    <source>
        <strain evidence="3 4">P9</strain>
    </source>
</reference>
<keyword evidence="4" id="KW-1185">Reference proteome</keyword>
<comment type="caution">
    <text evidence="3">The sequence shown here is derived from an EMBL/GenBank/DDBJ whole genome shotgun (WGS) entry which is preliminary data.</text>
</comment>
<dbReference type="Proteomes" id="UP000031938">
    <property type="component" value="Unassembled WGS sequence"/>
</dbReference>
<gene>
    <name evidence="3" type="ORF">KP78_01620</name>
</gene>
<dbReference type="PATRIC" id="fig|889306.3.peg.164"/>
<dbReference type="STRING" id="889306.KP78_01620"/>
<evidence type="ECO:0000256" key="1">
    <source>
        <dbReference type="SAM" id="MobiDB-lite"/>
    </source>
</evidence>
<protein>
    <recommendedName>
        <fullName evidence="2">Tox-GHH domain-containing protein</fullName>
    </recommendedName>
</protein>
<dbReference type="AlphaFoldDB" id="A0A0C2VS89"/>
<evidence type="ECO:0000313" key="4">
    <source>
        <dbReference type="Proteomes" id="UP000031938"/>
    </source>
</evidence>
<evidence type="ECO:0000259" key="2">
    <source>
        <dbReference type="Pfam" id="PF15636"/>
    </source>
</evidence>
<accession>A0A0C2VS89</accession>